<accession>A0AC60PHL3</accession>
<proteinExistence type="predicted"/>
<evidence type="ECO:0000313" key="1">
    <source>
        <dbReference type="EMBL" id="KAG0419655.1"/>
    </source>
</evidence>
<feature type="non-terminal residue" evidence="1">
    <location>
        <position position="96"/>
    </location>
</feature>
<comment type="caution">
    <text evidence="1">The sequence shown here is derived from an EMBL/GenBank/DDBJ whole genome shotgun (WGS) entry which is preliminary data.</text>
</comment>
<reference evidence="1 2" key="1">
    <citation type="journal article" date="2020" name="Cell">
        <title>Large-Scale Comparative Analyses of Tick Genomes Elucidate Their Genetic Diversity and Vector Capacities.</title>
        <authorList>
            <consortium name="Tick Genome and Microbiome Consortium (TIGMIC)"/>
            <person name="Jia N."/>
            <person name="Wang J."/>
            <person name="Shi W."/>
            <person name="Du L."/>
            <person name="Sun Y."/>
            <person name="Zhan W."/>
            <person name="Jiang J.F."/>
            <person name="Wang Q."/>
            <person name="Zhang B."/>
            <person name="Ji P."/>
            <person name="Bell-Sakyi L."/>
            <person name="Cui X.M."/>
            <person name="Yuan T.T."/>
            <person name="Jiang B.G."/>
            <person name="Yang W.F."/>
            <person name="Lam T.T."/>
            <person name="Chang Q.C."/>
            <person name="Ding S.J."/>
            <person name="Wang X.J."/>
            <person name="Zhu J.G."/>
            <person name="Ruan X.D."/>
            <person name="Zhao L."/>
            <person name="Wei J.T."/>
            <person name="Ye R.Z."/>
            <person name="Que T.C."/>
            <person name="Du C.H."/>
            <person name="Zhou Y.H."/>
            <person name="Cheng J.X."/>
            <person name="Dai P.F."/>
            <person name="Guo W.B."/>
            <person name="Han X.H."/>
            <person name="Huang E.J."/>
            <person name="Li L.F."/>
            <person name="Wei W."/>
            <person name="Gao Y.C."/>
            <person name="Liu J.Z."/>
            <person name="Shao H.Z."/>
            <person name="Wang X."/>
            <person name="Wang C.C."/>
            <person name="Yang T.C."/>
            <person name="Huo Q.B."/>
            <person name="Li W."/>
            <person name="Chen H.Y."/>
            <person name="Chen S.E."/>
            <person name="Zhou L.G."/>
            <person name="Ni X.B."/>
            <person name="Tian J.H."/>
            <person name="Sheng Y."/>
            <person name="Liu T."/>
            <person name="Pan Y.S."/>
            <person name="Xia L.Y."/>
            <person name="Li J."/>
            <person name="Zhao F."/>
            <person name="Cao W.C."/>
        </authorList>
    </citation>
    <scope>NUCLEOTIDE SEQUENCE [LARGE SCALE GENOMIC DNA]</scope>
    <source>
        <strain evidence="1">Iper-2018</strain>
    </source>
</reference>
<protein>
    <submittedName>
        <fullName evidence="1">Uncharacterized protein</fullName>
    </submittedName>
</protein>
<name>A0AC60PHL3_IXOPE</name>
<keyword evidence="2" id="KW-1185">Reference proteome</keyword>
<gene>
    <name evidence="1" type="ORF">HPB47_003958</name>
</gene>
<dbReference type="EMBL" id="JABSTQ010010594">
    <property type="protein sequence ID" value="KAG0419655.1"/>
    <property type="molecule type" value="Genomic_DNA"/>
</dbReference>
<sequence length="96" mass="10655">MRGCQLKSEKELKKNGRGFSKVGEVDGIELSCVRWFDNRAVTPLSTFTGQSPVQTPKRSSSAKNEFTDIDFPDVVQKSNKNMGGVDLLDSLLGLYR</sequence>
<organism evidence="1 2">
    <name type="scientific">Ixodes persulcatus</name>
    <name type="common">Taiga tick</name>
    <dbReference type="NCBI Taxonomy" id="34615"/>
    <lineage>
        <taxon>Eukaryota</taxon>
        <taxon>Metazoa</taxon>
        <taxon>Ecdysozoa</taxon>
        <taxon>Arthropoda</taxon>
        <taxon>Chelicerata</taxon>
        <taxon>Arachnida</taxon>
        <taxon>Acari</taxon>
        <taxon>Parasitiformes</taxon>
        <taxon>Ixodida</taxon>
        <taxon>Ixodoidea</taxon>
        <taxon>Ixodidae</taxon>
        <taxon>Ixodinae</taxon>
        <taxon>Ixodes</taxon>
    </lineage>
</organism>
<dbReference type="Proteomes" id="UP000805193">
    <property type="component" value="Unassembled WGS sequence"/>
</dbReference>
<evidence type="ECO:0000313" key="2">
    <source>
        <dbReference type="Proteomes" id="UP000805193"/>
    </source>
</evidence>